<dbReference type="AlphaFoldDB" id="A0AAW5MTK5"/>
<evidence type="ECO:0000313" key="1">
    <source>
        <dbReference type="EMBL" id="MCR6675803.1"/>
    </source>
</evidence>
<organism evidence="1 2">
    <name type="scientific">Escherichia marmotae</name>
    <dbReference type="NCBI Taxonomy" id="1499973"/>
    <lineage>
        <taxon>Bacteria</taxon>
        <taxon>Pseudomonadati</taxon>
        <taxon>Pseudomonadota</taxon>
        <taxon>Gammaproteobacteria</taxon>
        <taxon>Enterobacterales</taxon>
        <taxon>Enterobacteriaceae</taxon>
        <taxon>Escherichia</taxon>
    </lineage>
</organism>
<name>A0AAW5MTK5_9ESCH</name>
<proteinExistence type="predicted"/>
<evidence type="ECO:0000313" key="2">
    <source>
        <dbReference type="Proteomes" id="UP001206878"/>
    </source>
</evidence>
<dbReference type="SUPFAM" id="SSF160631">
    <property type="entry name" value="SMI1/KNR4-like"/>
    <property type="match status" value="1"/>
</dbReference>
<sequence length="46" mass="5046">MNIERINTNGFDGSDDLIGEIEVVIGKKLPDDYKLLLIKNNGGILS</sequence>
<gene>
    <name evidence="1" type="ORF">NVV43_09290</name>
</gene>
<accession>A0AAW5MTK5</accession>
<dbReference type="InterPro" id="IPR037883">
    <property type="entry name" value="Knr4/Smi1-like_sf"/>
</dbReference>
<comment type="caution">
    <text evidence="1">The sequence shown here is derived from an EMBL/GenBank/DDBJ whole genome shotgun (WGS) entry which is preliminary data.</text>
</comment>
<dbReference type="EMBL" id="JANPXH010000007">
    <property type="protein sequence ID" value="MCR6675803.1"/>
    <property type="molecule type" value="Genomic_DNA"/>
</dbReference>
<dbReference type="Proteomes" id="UP001206878">
    <property type="component" value="Unassembled WGS sequence"/>
</dbReference>
<protein>
    <submittedName>
        <fullName evidence="1">SMI1/KNR4 family protein</fullName>
    </submittedName>
</protein>
<reference evidence="1" key="1">
    <citation type="submission" date="2022-07" db="EMBL/GenBank/DDBJ databases">
        <title>Diversity of ethanolamine utilization by human commensal Escherichia coli.</title>
        <authorList>
            <person name="Jubelin G."/>
        </authorList>
    </citation>
    <scope>NUCLEOTIDE SEQUENCE</scope>
    <source>
        <strain evidence="1">S1</strain>
    </source>
</reference>